<evidence type="ECO:0000313" key="8">
    <source>
        <dbReference type="Proteomes" id="UP001301388"/>
    </source>
</evidence>
<dbReference type="Gene3D" id="3.40.50.150">
    <property type="entry name" value="Vaccinia Virus protein VP39"/>
    <property type="match status" value="1"/>
</dbReference>
<reference evidence="7 8" key="1">
    <citation type="submission" date="2023-12" db="EMBL/GenBank/DDBJ databases">
        <title>Baltic Sea Cyanobacteria.</title>
        <authorList>
            <person name="Delbaje E."/>
            <person name="Fewer D.P."/>
            <person name="Shishido T.K."/>
        </authorList>
    </citation>
    <scope>NUCLEOTIDE SEQUENCE [LARGE SCALE GENOMIC DNA]</scope>
    <source>
        <strain evidence="7 8">UHCC 0370</strain>
    </source>
</reference>
<evidence type="ECO:0000256" key="1">
    <source>
        <dbReference type="ARBA" id="ARBA00011900"/>
    </source>
</evidence>
<evidence type="ECO:0000256" key="5">
    <source>
        <dbReference type="ARBA" id="ARBA00047942"/>
    </source>
</evidence>
<keyword evidence="3" id="KW-0808">Transferase</keyword>
<keyword evidence="2 7" id="KW-0489">Methyltransferase</keyword>
<accession>A0ABU5TLU5</accession>
<protein>
    <recommendedName>
        <fullName evidence="1">site-specific DNA-methyltransferase (adenine-specific)</fullName>
        <ecNumber evidence="1">2.1.1.72</ecNumber>
    </recommendedName>
</protein>
<feature type="domain" description="Type II methyltransferase M.TaqI-like" evidence="6">
    <location>
        <begin position="482"/>
        <end position="789"/>
    </location>
</feature>
<comment type="catalytic activity">
    <reaction evidence="5">
        <text>a 2'-deoxyadenosine in DNA + S-adenosyl-L-methionine = an N(6)-methyl-2'-deoxyadenosine in DNA + S-adenosyl-L-homocysteine + H(+)</text>
        <dbReference type="Rhea" id="RHEA:15197"/>
        <dbReference type="Rhea" id="RHEA-COMP:12418"/>
        <dbReference type="Rhea" id="RHEA-COMP:12419"/>
        <dbReference type="ChEBI" id="CHEBI:15378"/>
        <dbReference type="ChEBI" id="CHEBI:57856"/>
        <dbReference type="ChEBI" id="CHEBI:59789"/>
        <dbReference type="ChEBI" id="CHEBI:90615"/>
        <dbReference type="ChEBI" id="CHEBI:90616"/>
        <dbReference type="EC" id="2.1.1.72"/>
    </reaction>
</comment>
<evidence type="ECO:0000256" key="3">
    <source>
        <dbReference type="ARBA" id="ARBA00022679"/>
    </source>
</evidence>
<proteinExistence type="predicted"/>
<evidence type="ECO:0000256" key="4">
    <source>
        <dbReference type="ARBA" id="ARBA00022691"/>
    </source>
</evidence>
<organism evidence="7 8">
    <name type="scientific">Pseudanabaena galeata UHCC 0370</name>
    <dbReference type="NCBI Taxonomy" id="3110310"/>
    <lineage>
        <taxon>Bacteria</taxon>
        <taxon>Bacillati</taxon>
        <taxon>Cyanobacteriota</taxon>
        <taxon>Cyanophyceae</taxon>
        <taxon>Pseudanabaenales</taxon>
        <taxon>Pseudanabaenaceae</taxon>
        <taxon>Pseudanabaena</taxon>
    </lineage>
</organism>
<dbReference type="InterPro" id="IPR029063">
    <property type="entry name" value="SAM-dependent_MTases_sf"/>
</dbReference>
<dbReference type="SUPFAM" id="SSF53335">
    <property type="entry name" value="S-adenosyl-L-methionine-dependent methyltransferases"/>
    <property type="match status" value="1"/>
</dbReference>
<dbReference type="PRINTS" id="PR00507">
    <property type="entry name" value="N12N6MTFRASE"/>
</dbReference>
<dbReference type="GO" id="GO:0008168">
    <property type="term" value="F:methyltransferase activity"/>
    <property type="evidence" value="ECO:0007669"/>
    <property type="project" value="UniProtKB-KW"/>
</dbReference>
<dbReference type="PANTHER" id="PTHR33841">
    <property type="entry name" value="DNA METHYLTRANSFERASE YEEA-RELATED"/>
    <property type="match status" value="1"/>
</dbReference>
<dbReference type="InterPro" id="IPR011639">
    <property type="entry name" value="MethylTrfase_TaqI-like_dom"/>
</dbReference>
<dbReference type="EMBL" id="JAYGIE010000081">
    <property type="protein sequence ID" value="MEA5478983.1"/>
    <property type="molecule type" value="Genomic_DNA"/>
</dbReference>
<name>A0ABU5TLU5_9CYAN</name>
<dbReference type="RefSeq" id="WP_323262335.1">
    <property type="nucleotide sequence ID" value="NZ_JAYGIE010000081.1"/>
</dbReference>
<dbReference type="PANTHER" id="PTHR33841:SF1">
    <property type="entry name" value="DNA METHYLTRANSFERASE A"/>
    <property type="match status" value="1"/>
</dbReference>
<evidence type="ECO:0000256" key="2">
    <source>
        <dbReference type="ARBA" id="ARBA00022603"/>
    </source>
</evidence>
<keyword evidence="4" id="KW-0949">S-adenosyl-L-methionine</keyword>
<dbReference type="GO" id="GO:0032259">
    <property type="term" value="P:methylation"/>
    <property type="evidence" value="ECO:0007669"/>
    <property type="project" value="UniProtKB-KW"/>
</dbReference>
<dbReference type="Proteomes" id="UP001301388">
    <property type="component" value="Unassembled WGS sequence"/>
</dbReference>
<dbReference type="Pfam" id="PF07669">
    <property type="entry name" value="Eco57I"/>
    <property type="match status" value="1"/>
</dbReference>
<sequence>MSLENFQAEILRLVVESEQMQRSPREGKPEEATKSRLLEPLLTALGYTPECRTPEGKIKSLIRTTTWVDYLLKPDAGARPVLMFEAKSLWDKDIWESNKQQVLDYLRDYSLDIANDQPVLWIVLSNFREWYVLRLQDKTPFWQFKIEDLQNDPELRERLYGCLARENLRGDRLTAYYTENTREGLGARFLADLKIWRAILANGIKASQPELSLDRIREASQVILNRFLLIRLLEAFSSEMPYNYLGRIYYNWQETFADLPFIEELRKGFRNTWVGYNTELFHLSWVDELDIESDYLEPLIIVNAVPKDGFRYAIAGTLTEYRSIYNYDFTTLTQDILGTAYEQFLAHQLIEDGNQVKILENQQTRKREGVFYTPEYIVRRIVCQTLQPLVETKIDQAIALLQSHNFTEAYNVASSVLEITVCDPACGSGSFLLGAFDYLLEELKRYNKACENPNLTSGNGDLFSHAAAIPINNIEESIVVKMLHGVDLDPQAVLLAKLSLWTRLLRARPNVYGKRKTLNSKLPALALNIRVGNSLIHSPANLESVSVQLAKAADLAITARNVTLSERDRAQAVTNLERCITEINQQVNPVLTAFFASDESLQEAIKSIKNRNSNEKEIIAIRLYLTSESLENGTRGLSPLPDWTVTEFERLKSQLMLIPTALEEAIIKRPFNWQVEFPHVFDLRLPADQRGFAAIIGNPPYFSVDATFGRGASELLWLKTVYADIYNDKTDILFYFLRWGYELLKQAGTLSFIVSRAFIQGDKSKNLREFLSQNTKITYLLDFLGHKVFNAGIATCIIQYQKQVPDDESNFVTDYVLDFDKAKTAITKKLELSIHNGFAKVKINQENLKSDRWEISPYSHIFSEIDLSGIKIRETNYVKYMEGITTGKDAIFEGSFTRKFPKDFLCSRVSISSIQAFGHKPSETQLIYYTHSTKWNDIPTSLKKYLESKRQDLESRDVFKNRTSSYEWFQLHRPRNGLLAPKIFFPRRANSNKFAVDEDGSLGFKSDVAGFVKAENTNIETLYYICALLNSKPLEFRYRALGGIGKLTGKGMFEYFENQVGDIPIPVFEQSEDNPDFQELAQLGKEAHQIWRDRYSIITTYQAKSSAIPYTEVSATYYHNITGDYGADIEYESPNPNREGHLLSLKIEPTIDGYRLWGEITEEEDWKEGDREWVELVTVRIRNNFLRRYLLARLIYLIEFDQDFRRKQKLTRDISNLLNSAFEALKVYQYDLDRISNLRVLEVIEQRVQQEAGRSDLENILLRQAEIQNQIDQIAYRLYGVTEYQEVIEQALKVVL</sequence>
<comment type="caution">
    <text evidence="7">The sequence shown here is derived from an EMBL/GenBank/DDBJ whole genome shotgun (WGS) entry which is preliminary data.</text>
</comment>
<dbReference type="InterPro" id="IPR050953">
    <property type="entry name" value="N4_N6_ade-DNA_methylase"/>
</dbReference>
<keyword evidence="8" id="KW-1185">Reference proteome</keyword>
<dbReference type="PROSITE" id="PS00092">
    <property type="entry name" value="N6_MTASE"/>
    <property type="match status" value="1"/>
</dbReference>
<gene>
    <name evidence="7" type="ORF">VB774_15260</name>
</gene>
<evidence type="ECO:0000259" key="6">
    <source>
        <dbReference type="Pfam" id="PF07669"/>
    </source>
</evidence>
<evidence type="ECO:0000313" key="7">
    <source>
        <dbReference type="EMBL" id="MEA5478983.1"/>
    </source>
</evidence>
<dbReference type="InterPro" id="IPR002052">
    <property type="entry name" value="DNA_methylase_N6_adenine_CS"/>
</dbReference>
<dbReference type="EC" id="2.1.1.72" evidence="1"/>